<keyword evidence="1" id="KW-0812">Transmembrane</keyword>
<dbReference type="AlphaFoldDB" id="A0A510WGL3"/>
<dbReference type="RefSeq" id="WP_083571948.1">
    <property type="nucleotide sequence ID" value="NZ_BJUG01000025.1"/>
</dbReference>
<evidence type="ECO:0000256" key="1">
    <source>
        <dbReference type="SAM" id="Phobius"/>
    </source>
</evidence>
<dbReference type="EMBL" id="BJUG01000025">
    <property type="protein sequence ID" value="GEK38293.1"/>
    <property type="molecule type" value="Genomic_DNA"/>
</dbReference>
<feature type="transmembrane region" description="Helical" evidence="1">
    <location>
        <begin position="12"/>
        <end position="33"/>
    </location>
</feature>
<reference evidence="2 3" key="1">
    <citation type="submission" date="2019-07" db="EMBL/GenBank/DDBJ databases">
        <title>Whole genome shotgun sequence of Enterococcus thailandicus NBRC 101867.</title>
        <authorList>
            <person name="Hosoyama A."/>
            <person name="Uohara A."/>
            <person name="Ohji S."/>
            <person name="Ichikawa N."/>
        </authorList>
    </citation>
    <scope>NUCLEOTIDE SEQUENCE [LARGE SCALE GENOMIC DNA]</scope>
    <source>
        <strain evidence="2 3">NBRC 101867</strain>
    </source>
</reference>
<keyword evidence="1" id="KW-1133">Transmembrane helix</keyword>
<organism evidence="2 3">
    <name type="scientific">Enterococcus thailandicus</name>
    <dbReference type="NCBI Taxonomy" id="417368"/>
    <lineage>
        <taxon>Bacteria</taxon>
        <taxon>Bacillati</taxon>
        <taxon>Bacillota</taxon>
        <taxon>Bacilli</taxon>
        <taxon>Lactobacillales</taxon>
        <taxon>Enterococcaceae</taxon>
        <taxon>Enterococcus</taxon>
    </lineage>
</organism>
<dbReference type="Proteomes" id="UP000321361">
    <property type="component" value="Unassembled WGS sequence"/>
</dbReference>
<evidence type="ECO:0000313" key="3">
    <source>
        <dbReference type="Proteomes" id="UP000321361"/>
    </source>
</evidence>
<feature type="transmembrane region" description="Helical" evidence="1">
    <location>
        <begin position="45"/>
        <end position="63"/>
    </location>
</feature>
<accession>A0A510WGL3</accession>
<protein>
    <submittedName>
        <fullName evidence="2">Uncharacterized protein</fullName>
    </submittedName>
</protein>
<comment type="caution">
    <text evidence="2">The sequence shown here is derived from an EMBL/GenBank/DDBJ whole genome shotgun (WGS) entry which is preliminary data.</text>
</comment>
<keyword evidence="1" id="KW-0472">Membrane</keyword>
<sequence length="210" mass="24542">MNNFFKFVTDDLIVFIPIIGYLLYKTCLHRFLIWYMGENFSKKDVFDLALSVFAIIFLCLGFFRNKTYYEDVSLEYYPIGTEQYSFTKNLADEESLDAVPNKIVIVSPANVPIQVNAMTFTGEMDTEGNPIYKQHYKNNKKFEFKIEPGQALKLSYNESEGIPNYQLRITTEYGEGYVLLQYNGRFGNINETKIKSTRKVIPYFMDKMLN</sequence>
<gene>
    <name evidence="2" type="ORF">ETH01_25800</name>
</gene>
<name>A0A510WGL3_ENTTH</name>
<dbReference type="OrthoDB" id="9985719at2"/>
<proteinExistence type="predicted"/>
<evidence type="ECO:0000313" key="2">
    <source>
        <dbReference type="EMBL" id="GEK38293.1"/>
    </source>
</evidence>